<dbReference type="EMBL" id="BTGU01000028">
    <property type="protein sequence ID" value="GMN48557.1"/>
    <property type="molecule type" value="Genomic_DNA"/>
</dbReference>
<gene>
    <name evidence="2" type="ORF">TIFTF001_017734</name>
</gene>
<proteinExistence type="predicted"/>
<accession>A0AA88A8K3</accession>
<evidence type="ECO:0000256" key="1">
    <source>
        <dbReference type="SAM" id="MobiDB-lite"/>
    </source>
</evidence>
<dbReference type="Proteomes" id="UP001187192">
    <property type="component" value="Unassembled WGS sequence"/>
</dbReference>
<keyword evidence="3" id="KW-1185">Reference proteome</keyword>
<name>A0AA88A8K3_FICCA</name>
<feature type="region of interest" description="Disordered" evidence="1">
    <location>
        <begin position="1"/>
        <end position="29"/>
    </location>
</feature>
<comment type="caution">
    <text evidence="2">The sequence shown here is derived from an EMBL/GenBank/DDBJ whole genome shotgun (WGS) entry which is preliminary data.</text>
</comment>
<organism evidence="2 3">
    <name type="scientific">Ficus carica</name>
    <name type="common">Common fig</name>
    <dbReference type="NCBI Taxonomy" id="3494"/>
    <lineage>
        <taxon>Eukaryota</taxon>
        <taxon>Viridiplantae</taxon>
        <taxon>Streptophyta</taxon>
        <taxon>Embryophyta</taxon>
        <taxon>Tracheophyta</taxon>
        <taxon>Spermatophyta</taxon>
        <taxon>Magnoliopsida</taxon>
        <taxon>eudicotyledons</taxon>
        <taxon>Gunneridae</taxon>
        <taxon>Pentapetalae</taxon>
        <taxon>rosids</taxon>
        <taxon>fabids</taxon>
        <taxon>Rosales</taxon>
        <taxon>Moraceae</taxon>
        <taxon>Ficeae</taxon>
        <taxon>Ficus</taxon>
    </lineage>
</organism>
<feature type="compositionally biased region" description="Polar residues" evidence="1">
    <location>
        <begin position="15"/>
        <end position="29"/>
    </location>
</feature>
<feature type="compositionally biased region" description="Basic and acidic residues" evidence="1">
    <location>
        <begin position="1"/>
        <end position="10"/>
    </location>
</feature>
<protein>
    <submittedName>
        <fullName evidence="2">Uncharacterized protein</fullName>
    </submittedName>
</protein>
<evidence type="ECO:0000313" key="2">
    <source>
        <dbReference type="EMBL" id="GMN48557.1"/>
    </source>
</evidence>
<evidence type="ECO:0000313" key="3">
    <source>
        <dbReference type="Proteomes" id="UP001187192"/>
    </source>
</evidence>
<feature type="region of interest" description="Disordered" evidence="1">
    <location>
        <begin position="105"/>
        <end position="135"/>
    </location>
</feature>
<feature type="compositionally biased region" description="Polar residues" evidence="1">
    <location>
        <begin position="118"/>
        <end position="127"/>
    </location>
</feature>
<dbReference type="AlphaFoldDB" id="A0AA88A8K3"/>
<sequence>MADEHEHQKEPLLSSPANQPEASASEGNAQIANLMRLVEELTRKHNAQQNQMESISVENQVLKNQLMAINTQAAYSYYYNPYVGYSAGASTGGWQQATPYYPQGMRNTAHSPVAPMQPLSTPGNTPMANERRAQQ</sequence>
<reference evidence="2" key="1">
    <citation type="submission" date="2023-07" db="EMBL/GenBank/DDBJ databases">
        <title>draft genome sequence of fig (Ficus carica).</title>
        <authorList>
            <person name="Takahashi T."/>
            <person name="Nishimura K."/>
        </authorList>
    </citation>
    <scope>NUCLEOTIDE SEQUENCE</scope>
</reference>